<organism evidence="3 4">
    <name type="scientific">Sediminibacterium goheungense</name>
    <dbReference type="NCBI Taxonomy" id="1086393"/>
    <lineage>
        <taxon>Bacteria</taxon>
        <taxon>Pseudomonadati</taxon>
        <taxon>Bacteroidota</taxon>
        <taxon>Chitinophagia</taxon>
        <taxon>Chitinophagales</taxon>
        <taxon>Chitinophagaceae</taxon>
        <taxon>Sediminibacterium</taxon>
    </lineage>
</organism>
<feature type="signal peptide" evidence="2">
    <location>
        <begin position="1"/>
        <end position="21"/>
    </location>
</feature>
<feature type="chain" id="PRO_5020995630" description="Vitellogenin II" evidence="2">
    <location>
        <begin position="22"/>
        <end position="258"/>
    </location>
</feature>
<feature type="region of interest" description="Disordered" evidence="1">
    <location>
        <begin position="204"/>
        <end position="258"/>
    </location>
</feature>
<feature type="compositionally biased region" description="Polar residues" evidence="1">
    <location>
        <begin position="219"/>
        <end position="235"/>
    </location>
</feature>
<dbReference type="EMBL" id="SNWP01000011">
    <property type="protein sequence ID" value="TDO27082.1"/>
    <property type="molecule type" value="Genomic_DNA"/>
</dbReference>
<dbReference type="Proteomes" id="UP000295741">
    <property type="component" value="Unassembled WGS sequence"/>
</dbReference>
<name>A0A4R6IWJ5_9BACT</name>
<keyword evidence="2" id="KW-0732">Signal</keyword>
<dbReference type="OrthoDB" id="681112at2"/>
<evidence type="ECO:0000313" key="3">
    <source>
        <dbReference type="EMBL" id="TDO27082.1"/>
    </source>
</evidence>
<protein>
    <recommendedName>
        <fullName evidence="5">Vitellogenin II</fullName>
    </recommendedName>
</protein>
<proteinExistence type="predicted"/>
<comment type="caution">
    <text evidence="3">The sequence shown here is derived from an EMBL/GenBank/DDBJ whole genome shotgun (WGS) entry which is preliminary data.</text>
</comment>
<reference evidence="3 4" key="1">
    <citation type="submission" date="2019-03" db="EMBL/GenBank/DDBJ databases">
        <title>Genomic Encyclopedia of Archaeal and Bacterial Type Strains, Phase II (KMG-II): from individual species to whole genera.</title>
        <authorList>
            <person name="Goeker M."/>
        </authorList>
    </citation>
    <scope>NUCLEOTIDE SEQUENCE [LARGE SCALE GENOMIC DNA]</scope>
    <source>
        <strain evidence="3 4">DSM 28323</strain>
    </source>
</reference>
<evidence type="ECO:0008006" key="5">
    <source>
        <dbReference type="Google" id="ProtNLM"/>
    </source>
</evidence>
<evidence type="ECO:0000256" key="1">
    <source>
        <dbReference type="SAM" id="MobiDB-lite"/>
    </source>
</evidence>
<evidence type="ECO:0000313" key="4">
    <source>
        <dbReference type="Proteomes" id="UP000295741"/>
    </source>
</evidence>
<feature type="region of interest" description="Disordered" evidence="1">
    <location>
        <begin position="23"/>
        <end position="50"/>
    </location>
</feature>
<feature type="compositionally biased region" description="Basic and acidic residues" evidence="1">
    <location>
        <begin position="39"/>
        <end position="50"/>
    </location>
</feature>
<evidence type="ECO:0000256" key="2">
    <source>
        <dbReference type="SAM" id="SignalP"/>
    </source>
</evidence>
<feature type="compositionally biased region" description="Low complexity" evidence="1">
    <location>
        <begin position="241"/>
        <end position="251"/>
    </location>
</feature>
<accession>A0A4R6IWJ5</accession>
<keyword evidence="4" id="KW-1185">Reference proteome</keyword>
<gene>
    <name evidence="3" type="ORF">BC659_2400</name>
</gene>
<dbReference type="AlphaFoldDB" id="A0A4R6IWJ5"/>
<dbReference type="RefSeq" id="WP_133474947.1">
    <property type="nucleotide sequence ID" value="NZ_SNWP01000011.1"/>
</dbReference>
<dbReference type="PROSITE" id="PS51257">
    <property type="entry name" value="PROKAR_LIPOPROTEIN"/>
    <property type="match status" value="1"/>
</dbReference>
<sequence>MKTTLLSSLLAIGLLSGCSTAYQSGQTPDDVYYSPGREGASRKEEEKAKEQQERYEEYISSQDDRYLRMKVANRNRWSGIDDFDYWYDSRYDFNRINPYNNWNTYTWNNPWHLGLGYGGWRPYTGLGYYGWGWNNPMYTVIVYSTPKFYNGSTSGSNLAAYRNTKGFNNSNQGYYNPKTGTFTNTNGNNNSFGNLLKRVFTGGSNGSSSGTSIDRPVRSFSSGTNGSTATPSSNAGGNSGGVKSTGSSSSSGRGGRGN</sequence>